<sequence length="146" mass="16215">MESKIFFRLELYMSDCTNSTAQRLLANVITNALIKEESQGVGMDHHVPGRSIALGDAIEELSSTGGVPDSERLDAVGWTTRTYDIVLLVLWMSNASRFKYESFQSGLSHFGSHNYVQRIVAPACVMSPFNSMSLQLRHLQACSVLD</sequence>
<accession>D8SCL7</accession>
<name>D8SCL7_SELML</name>
<dbReference type="AlphaFoldDB" id="D8SCL7"/>
<protein>
    <submittedName>
        <fullName evidence="1">Uncharacterized protein</fullName>
    </submittedName>
</protein>
<dbReference type="EMBL" id="GL377612">
    <property type="protein sequence ID" value="EFJ17731.1"/>
    <property type="molecule type" value="Genomic_DNA"/>
</dbReference>
<evidence type="ECO:0000313" key="2">
    <source>
        <dbReference type="Proteomes" id="UP000001514"/>
    </source>
</evidence>
<gene>
    <name evidence="1" type="ORF">SELMODRAFT_420632</name>
</gene>
<dbReference type="Proteomes" id="UP000001514">
    <property type="component" value="Unassembled WGS sequence"/>
</dbReference>
<dbReference type="InParanoid" id="D8SCL7"/>
<reference evidence="1 2" key="1">
    <citation type="journal article" date="2011" name="Science">
        <title>The Selaginella genome identifies genetic changes associated with the evolution of vascular plants.</title>
        <authorList>
            <person name="Banks J.A."/>
            <person name="Nishiyama T."/>
            <person name="Hasebe M."/>
            <person name="Bowman J.L."/>
            <person name="Gribskov M."/>
            <person name="dePamphilis C."/>
            <person name="Albert V.A."/>
            <person name="Aono N."/>
            <person name="Aoyama T."/>
            <person name="Ambrose B.A."/>
            <person name="Ashton N.W."/>
            <person name="Axtell M.J."/>
            <person name="Barker E."/>
            <person name="Barker M.S."/>
            <person name="Bennetzen J.L."/>
            <person name="Bonawitz N.D."/>
            <person name="Chapple C."/>
            <person name="Cheng C."/>
            <person name="Correa L.G."/>
            <person name="Dacre M."/>
            <person name="DeBarry J."/>
            <person name="Dreyer I."/>
            <person name="Elias M."/>
            <person name="Engstrom E.M."/>
            <person name="Estelle M."/>
            <person name="Feng L."/>
            <person name="Finet C."/>
            <person name="Floyd S.K."/>
            <person name="Frommer W.B."/>
            <person name="Fujita T."/>
            <person name="Gramzow L."/>
            <person name="Gutensohn M."/>
            <person name="Harholt J."/>
            <person name="Hattori M."/>
            <person name="Heyl A."/>
            <person name="Hirai T."/>
            <person name="Hiwatashi Y."/>
            <person name="Ishikawa M."/>
            <person name="Iwata M."/>
            <person name="Karol K.G."/>
            <person name="Koehler B."/>
            <person name="Kolukisaoglu U."/>
            <person name="Kubo M."/>
            <person name="Kurata T."/>
            <person name="Lalonde S."/>
            <person name="Li K."/>
            <person name="Li Y."/>
            <person name="Litt A."/>
            <person name="Lyons E."/>
            <person name="Manning G."/>
            <person name="Maruyama T."/>
            <person name="Michael T.P."/>
            <person name="Mikami K."/>
            <person name="Miyazaki S."/>
            <person name="Morinaga S."/>
            <person name="Murata T."/>
            <person name="Mueller-Roeber B."/>
            <person name="Nelson D.R."/>
            <person name="Obara M."/>
            <person name="Oguri Y."/>
            <person name="Olmstead R.G."/>
            <person name="Onodera N."/>
            <person name="Petersen B.L."/>
            <person name="Pils B."/>
            <person name="Prigge M."/>
            <person name="Rensing S.A."/>
            <person name="Riano-Pachon D.M."/>
            <person name="Roberts A.W."/>
            <person name="Sato Y."/>
            <person name="Scheller H.V."/>
            <person name="Schulz B."/>
            <person name="Schulz C."/>
            <person name="Shakirov E.V."/>
            <person name="Shibagaki N."/>
            <person name="Shinohara N."/>
            <person name="Shippen D.E."/>
            <person name="Soerensen I."/>
            <person name="Sotooka R."/>
            <person name="Sugimoto N."/>
            <person name="Sugita M."/>
            <person name="Sumikawa N."/>
            <person name="Tanurdzic M."/>
            <person name="Theissen G."/>
            <person name="Ulvskov P."/>
            <person name="Wakazuki S."/>
            <person name="Weng J.K."/>
            <person name="Willats W.W."/>
            <person name="Wipf D."/>
            <person name="Wolf P.G."/>
            <person name="Yang L."/>
            <person name="Zimmer A.D."/>
            <person name="Zhu Q."/>
            <person name="Mitros T."/>
            <person name="Hellsten U."/>
            <person name="Loque D."/>
            <person name="Otillar R."/>
            <person name="Salamov A."/>
            <person name="Schmutz J."/>
            <person name="Shapiro H."/>
            <person name="Lindquist E."/>
            <person name="Lucas S."/>
            <person name="Rokhsar D."/>
            <person name="Grigoriev I.V."/>
        </authorList>
    </citation>
    <scope>NUCLEOTIDE SEQUENCE [LARGE SCALE GENOMIC DNA]</scope>
</reference>
<dbReference type="Gramene" id="EFJ17731">
    <property type="protein sequence ID" value="EFJ17731"/>
    <property type="gene ID" value="SELMODRAFT_420632"/>
</dbReference>
<dbReference type="KEGG" id="smo:SELMODRAFT_420632"/>
<evidence type="ECO:0000313" key="1">
    <source>
        <dbReference type="EMBL" id="EFJ17731.1"/>
    </source>
</evidence>
<proteinExistence type="predicted"/>
<organism evidence="2">
    <name type="scientific">Selaginella moellendorffii</name>
    <name type="common">Spikemoss</name>
    <dbReference type="NCBI Taxonomy" id="88036"/>
    <lineage>
        <taxon>Eukaryota</taxon>
        <taxon>Viridiplantae</taxon>
        <taxon>Streptophyta</taxon>
        <taxon>Embryophyta</taxon>
        <taxon>Tracheophyta</taxon>
        <taxon>Lycopodiopsida</taxon>
        <taxon>Selaginellales</taxon>
        <taxon>Selaginellaceae</taxon>
        <taxon>Selaginella</taxon>
    </lineage>
</organism>
<dbReference type="HOGENOM" id="CLU_1780651_0_0_1"/>
<keyword evidence="2" id="KW-1185">Reference proteome</keyword>